<dbReference type="InterPro" id="IPR008811">
    <property type="entry name" value="Glycosyl_hydrolases_36"/>
</dbReference>
<evidence type="ECO:0000256" key="1">
    <source>
        <dbReference type="ARBA" id="ARBA00001255"/>
    </source>
</evidence>
<dbReference type="EMBL" id="JBBXJM010000006">
    <property type="protein sequence ID" value="KAL1405937.1"/>
    <property type="molecule type" value="Genomic_DNA"/>
</dbReference>
<gene>
    <name evidence="5" type="ORF">Q8F55_007619</name>
</gene>
<comment type="caution">
    <text evidence="5">The sequence shown here is derived from an EMBL/GenBank/DDBJ whole genome shotgun (WGS) entry which is preliminary data.</text>
</comment>
<dbReference type="PANTHER" id="PTHR31268">
    <property type="match status" value="1"/>
</dbReference>
<evidence type="ECO:0008006" key="7">
    <source>
        <dbReference type="Google" id="ProtNLM"/>
    </source>
</evidence>
<dbReference type="Proteomes" id="UP001565368">
    <property type="component" value="Unassembled WGS sequence"/>
</dbReference>
<dbReference type="GeneID" id="95988662"/>
<evidence type="ECO:0000256" key="3">
    <source>
        <dbReference type="ARBA" id="ARBA00023277"/>
    </source>
</evidence>
<keyword evidence="6" id="KW-1185">Reference proteome</keyword>
<dbReference type="Gene3D" id="3.20.20.70">
    <property type="entry name" value="Aldolase class I"/>
    <property type="match status" value="1"/>
</dbReference>
<organism evidence="5 6">
    <name type="scientific">Vanrija albida</name>
    <dbReference type="NCBI Taxonomy" id="181172"/>
    <lineage>
        <taxon>Eukaryota</taxon>
        <taxon>Fungi</taxon>
        <taxon>Dikarya</taxon>
        <taxon>Basidiomycota</taxon>
        <taxon>Agaricomycotina</taxon>
        <taxon>Tremellomycetes</taxon>
        <taxon>Trichosporonales</taxon>
        <taxon>Trichosporonaceae</taxon>
        <taxon>Vanrija</taxon>
    </lineage>
</organism>
<proteinExistence type="inferred from homology"/>
<reference evidence="5 6" key="1">
    <citation type="submission" date="2023-08" db="EMBL/GenBank/DDBJ databases">
        <title>Annotated Genome Sequence of Vanrija albida AlHP1.</title>
        <authorList>
            <person name="Herzog R."/>
        </authorList>
    </citation>
    <scope>NUCLEOTIDE SEQUENCE [LARGE SCALE GENOMIC DNA]</scope>
    <source>
        <strain evidence="5 6">AlHP1</strain>
    </source>
</reference>
<sequence length="751" mass="81572">MTTEPIRKHLSVFTVPPGLDHNSWSLDVDWGNEPASGWAWCRTKPTWIEPVAFSTEKPLPDQSIHLLLYRSGPWYACVYPASSRGALCHIRKHWDGGLTLSACVRVVSSTADPIGAVVMTASKNPAALLELVDSAVTVGREWASNAALQPFTSPLPGPLDGVGFCTWSSLGEGKRPTLANVSALVDDLVAHDIPVQTFIIDDGWQNQRTWVRAPAGEDTPENEGRGLWDFGSHPELGEGGLAAMVKVVKGRLSKVSSVGVVEVGVWMTLLGGYWEGIHPKSPLVHKYKCGPHRCSRTWWPGVPNHPWSVDHFPGGSVDFWFPPPETAEFFWRDYFTELKAQGISFLKVDNQALASALDGPDNVAAGLSIWRALVSAANDVFGPGRIIHCMAQSETTFGGEQGLGIATGGKRFVCRASDDFGMVGNPDAHQLHLFANVLNATLLGQLCQIPDADMFMTAQLAPIPHALLRALFPGPLLLTDKPGHHDTHLLSRLIAKDKTGVARVVQTASPVRPLAHRLLDTTVRDHHDGTGLWGSVDTSHGTILAVWNVRGNDHKHHHVVDRLEARDALDAVCGERRGDNYALVRLNLEHGGVSAGAQVQLNEQEALAHVKLPYLGAAMFWLVPMRSELFGIVAVVGLVDKFAGLTAVESVMSSDSSVSVDLRYAGTLGVAIASLSATTSLSATVDGERVPVRRRVLPHLANGGELQLLEVEVRPRSHPDLRRQEFELAMEAVDLGDDEVYKVTISLTRRR</sequence>
<name>A0ABR3PUX7_9TREE</name>
<comment type="similarity">
    <text evidence="2">Belongs to the glycosyl hydrolases 36 family.</text>
</comment>
<evidence type="ECO:0000256" key="4">
    <source>
        <dbReference type="ARBA" id="ARBA00049426"/>
    </source>
</evidence>
<dbReference type="InterPro" id="IPR017853">
    <property type="entry name" value="GH"/>
</dbReference>
<dbReference type="Pfam" id="PF05691">
    <property type="entry name" value="Raffinose_syn"/>
    <property type="match status" value="1"/>
</dbReference>
<dbReference type="RefSeq" id="XP_069205881.1">
    <property type="nucleotide sequence ID" value="XM_069356040.1"/>
</dbReference>
<evidence type="ECO:0000256" key="2">
    <source>
        <dbReference type="ARBA" id="ARBA00007240"/>
    </source>
</evidence>
<evidence type="ECO:0000313" key="6">
    <source>
        <dbReference type="Proteomes" id="UP001565368"/>
    </source>
</evidence>
<dbReference type="SUPFAM" id="SSF51445">
    <property type="entry name" value="(Trans)glycosidases"/>
    <property type="match status" value="1"/>
</dbReference>
<dbReference type="InterPro" id="IPR013785">
    <property type="entry name" value="Aldolase_TIM"/>
</dbReference>
<accession>A0ABR3PUX7</accession>
<evidence type="ECO:0000313" key="5">
    <source>
        <dbReference type="EMBL" id="KAL1405937.1"/>
    </source>
</evidence>
<protein>
    <recommendedName>
        <fullName evidence="7">Alpha-galactosidase</fullName>
    </recommendedName>
</protein>
<dbReference type="PANTHER" id="PTHR31268:SF32">
    <property type="entry name" value="GALACTINOL--SUCROSE GALACTOSYLTRANSFERASE 2-RELATED"/>
    <property type="match status" value="1"/>
</dbReference>
<comment type="catalytic activity">
    <reaction evidence="1">
        <text>Hydrolysis of terminal, non-reducing alpha-D-galactose residues in alpha-D-galactosides, including galactose oligosaccharides, galactomannans and galactolipids.</text>
        <dbReference type="EC" id="3.2.1.22"/>
    </reaction>
</comment>
<keyword evidence="3" id="KW-0119">Carbohydrate metabolism</keyword>
<comment type="catalytic activity">
    <reaction evidence="4">
        <text>alpha-D-galactosyl-(1-&gt;3)-1D-myo-inositol + sucrose = raffinose + myo-inositol</text>
        <dbReference type="Rhea" id="RHEA:20161"/>
        <dbReference type="ChEBI" id="CHEBI:16634"/>
        <dbReference type="ChEBI" id="CHEBI:17268"/>
        <dbReference type="ChEBI" id="CHEBI:17505"/>
        <dbReference type="ChEBI" id="CHEBI:17992"/>
        <dbReference type="EC" id="2.4.1.82"/>
    </reaction>
</comment>